<dbReference type="AlphaFoldDB" id="A0A0F3IL60"/>
<dbReference type="EMBL" id="LAJX01000119">
    <property type="protein sequence ID" value="KJV06294.1"/>
    <property type="molecule type" value="Genomic_DNA"/>
</dbReference>
<comment type="caution">
    <text evidence="1">The sequence shown here is derived from an EMBL/GenBank/DDBJ whole genome shotgun (WGS) entry which is preliminary data.</text>
</comment>
<accession>A0A0F3IL60</accession>
<dbReference type="OrthoDB" id="5573659at2"/>
<organism evidence="1 2">
    <name type="scientific">Methylocucumis oryzae</name>
    <dbReference type="NCBI Taxonomy" id="1632867"/>
    <lineage>
        <taxon>Bacteria</taxon>
        <taxon>Pseudomonadati</taxon>
        <taxon>Pseudomonadota</taxon>
        <taxon>Gammaproteobacteria</taxon>
        <taxon>Methylococcales</taxon>
        <taxon>Methylococcaceae</taxon>
        <taxon>Methylocucumis</taxon>
    </lineage>
</organism>
<protein>
    <recommendedName>
        <fullName evidence="3">VPLPA-CTERM sorting domain-containing protein</fullName>
    </recommendedName>
</protein>
<reference evidence="1 2" key="2">
    <citation type="journal article" date="2016" name="Microb. Ecol.">
        <title>Genome Characteristics of a Novel Type I Methanotroph (Sn10-6) Isolated from a Flooded Indian Rice Field.</title>
        <authorList>
            <person name="Rahalkar M.C."/>
            <person name="Pandit P.S."/>
            <person name="Dhakephalkar P.K."/>
            <person name="Pore S."/>
            <person name="Arora P."/>
            <person name="Kapse N."/>
        </authorList>
    </citation>
    <scope>NUCLEOTIDE SEQUENCE [LARGE SCALE GENOMIC DNA]</scope>
    <source>
        <strain evidence="1 2">Sn10-6</strain>
    </source>
</reference>
<gene>
    <name evidence="1" type="ORF">VZ94_12225</name>
</gene>
<sequence>MSKSVFIGAYVSGNSSKGPVSFEMYYLGSLVATSISLIQTSVPTFLASGYAGLVDEVRVIGKGGVYVLDNITYDAANVNAVPVPAAAWLFATGLAGLGLTQRKRAKLVG</sequence>
<dbReference type="NCBIfam" id="TIGR03370">
    <property type="entry name" value="VPLPA-CTERM"/>
    <property type="match status" value="1"/>
</dbReference>
<proteinExistence type="predicted"/>
<keyword evidence="2" id="KW-1185">Reference proteome</keyword>
<name>A0A0F3IL60_9GAMM</name>
<evidence type="ECO:0000313" key="1">
    <source>
        <dbReference type="EMBL" id="KJV06294.1"/>
    </source>
</evidence>
<reference evidence="2" key="1">
    <citation type="submission" date="2015-03" db="EMBL/GenBank/DDBJ databases">
        <title>Draft genome sequence of a novel methanotroph (Sn10-6) isolated from flooded ricefield rhizosphere in India.</title>
        <authorList>
            <person name="Pandit P.S."/>
            <person name="Pore S.D."/>
            <person name="Arora P."/>
            <person name="Kapse N.G."/>
            <person name="Dhakephalkar P.K."/>
            <person name="Rahalkar M.C."/>
        </authorList>
    </citation>
    <scope>NUCLEOTIDE SEQUENCE [LARGE SCALE GENOMIC DNA]</scope>
    <source>
        <strain evidence="2">Sn10-6</strain>
    </source>
</reference>
<dbReference type="InterPro" id="IPR022472">
    <property type="entry name" value="VPLPA-CTERM"/>
</dbReference>
<evidence type="ECO:0008006" key="3">
    <source>
        <dbReference type="Google" id="ProtNLM"/>
    </source>
</evidence>
<evidence type="ECO:0000313" key="2">
    <source>
        <dbReference type="Proteomes" id="UP000033684"/>
    </source>
</evidence>
<dbReference type="Proteomes" id="UP000033684">
    <property type="component" value="Unassembled WGS sequence"/>
</dbReference>
<dbReference type="RefSeq" id="WP_045779440.1">
    <property type="nucleotide sequence ID" value="NZ_LAJX01000119.1"/>
</dbReference>